<evidence type="ECO:0000313" key="8">
    <source>
        <dbReference type="EMBL" id="UYP48278.1"/>
    </source>
</evidence>
<organism evidence="8 9">
    <name type="scientific">Candidatus Lokiarchaeum ossiferum</name>
    <dbReference type="NCBI Taxonomy" id="2951803"/>
    <lineage>
        <taxon>Archaea</taxon>
        <taxon>Promethearchaeati</taxon>
        <taxon>Promethearchaeota</taxon>
        <taxon>Promethearchaeia</taxon>
        <taxon>Promethearchaeales</taxon>
        <taxon>Promethearchaeaceae</taxon>
        <taxon>Candidatus Lokiarchaeum</taxon>
    </lineage>
</organism>
<keyword evidence="4" id="KW-0658">Purine biosynthesis</keyword>
<evidence type="ECO:0000256" key="1">
    <source>
        <dbReference type="ARBA" id="ARBA00022490"/>
    </source>
</evidence>
<dbReference type="InterPro" id="IPR010075">
    <property type="entry name" value="PRibForGlyAmidine_synth_PurQ"/>
</dbReference>
<dbReference type="Proteomes" id="UP001208689">
    <property type="component" value="Chromosome"/>
</dbReference>
<dbReference type="PANTHER" id="PTHR10099:SF1">
    <property type="entry name" value="PHOSPHORIBOSYLFORMYLGLYCINAMIDINE SYNTHASE"/>
    <property type="match status" value="1"/>
</dbReference>
<dbReference type="Gene3D" id="3.40.50.880">
    <property type="match status" value="1"/>
</dbReference>
<evidence type="ECO:0000256" key="7">
    <source>
        <dbReference type="ARBA" id="ARBA00022962"/>
    </source>
</evidence>
<keyword evidence="1" id="KW-0963">Cytoplasm</keyword>
<accession>A0ABY6HXM4</accession>
<evidence type="ECO:0000313" key="9">
    <source>
        <dbReference type="Proteomes" id="UP001208689"/>
    </source>
</evidence>
<dbReference type="PANTHER" id="PTHR10099">
    <property type="entry name" value="PHOSPHORIBOSYLFORMYLGLYCINAMIDINE SYNTHASE"/>
    <property type="match status" value="1"/>
</dbReference>
<proteinExistence type="predicted"/>
<gene>
    <name evidence="8" type="ORF">NEF87_004563</name>
</gene>
<evidence type="ECO:0000256" key="3">
    <source>
        <dbReference type="ARBA" id="ARBA00022741"/>
    </source>
</evidence>
<evidence type="ECO:0000256" key="6">
    <source>
        <dbReference type="ARBA" id="ARBA00022840"/>
    </source>
</evidence>
<sequence length="255" mass="29150">MVDVCIVTGFGINSDYESKYAFEVAGAENVKRVHINDLINRKDSLENYQILMMPGGFSFGDDLGSGRVVANKFRFNLRKDLTKFINDDKLIFGVCNGFQILVKMGVLPAFDGKNYEQTVSLIGNDSGHYEDRWVRMKSHKTKCIWTQNYSSFVEIPVRHGEGKFVIKDQKILDRLWEEQLIPFTYDPNEYPNNPNGAMDGIAAICNESGHIFGMMPHPECHLSKYTHPQWTRGYIPKENGLKIFKNAVNFAQNHL</sequence>
<keyword evidence="5 8" id="KW-0378">Hydrolase</keyword>
<dbReference type="GO" id="GO:0004359">
    <property type="term" value="F:glutaminase activity"/>
    <property type="evidence" value="ECO:0007669"/>
    <property type="project" value="UniProtKB-EC"/>
</dbReference>
<keyword evidence="6" id="KW-0067">ATP-binding</keyword>
<evidence type="ECO:0000256" key="4">
    <source>
        <dbReference type="ARBA" id="ARBA00022755"/>
    </source>
</evidence>
<dbReference type="SMART" id="SM01211">
    <property type="entry name" value="GATase_5"/>
    <property type="match status" value="1"/>
</dbReference>
<keyword evidence="7" id="KW-0315">Glutamine amidotransferase</keyword>
<protein>
    <submittedName>
        <fullName evidence="8">Phosphoribosylformylglycinamidine synthase subunit PurQ</fullName>
        <ecNumber evidence="8">3.5.1.2</ecNumber>
    </submittedName>
</protein>
<reference evidence="8" key="1">
    <citation type="submission" date="2022-09" db="EMBL/GenBank/DDBJ databases">
        <title>Actin cytoskeleton and complex cell architecture in an #Asgard archaeon.</title>
        <authorList>
            <person name="Ponce Toledo R.I."/>
            <person name="Schleper C."/>
            <person name="Rodrigues Oliveira T."/>
            <person name="Wollweber F."/>
            <person name="Xu J."/>
            <person name="Rittmann S."/>
            <person name="Klingl A."/>
            <person name="Pilhofer M."/>
        </authorList>
    </citation>
    <scope>NUCLEOTIDE SEQUENCE</scope>
    <source>
        <strain evidence="8">B-35</strain>
    </source>
</reference>
<dbReference type="InterPro" id="IPR029062">
    <property type="entry name" value="Class_I_gatase-like"/>
</dbReference>
<name>A0ABY6HXM4_9ARCH</name>
<dbReference type="SUPFAM" id="SSF52317">
    <property type="entry name" value="Class I glutamine amidotransferase-like"/>
    <property type="match status" value="1"/>
</dbReference>
<evidence type="ECO:0000256" key="2">
    <source>
        <dbReference type="ARBA" id="ARBA00022598"/>
    </source>
</evidence>
<keyword evidence="3" id="KW-0547">Nucleotide-binding</keyword>
<dbReference type="EC" id="3.5.1.2" evidence="8"/>
<dbReference type="PIRSF" id="PIRSF001586">
    <property type="entry name" value="FGAM_synth_I"/>
    <property type="match status" value="1"/>
</dbReference>
<evidence type="ECO:0000256" key="5">
    <source>
        <dbReference type="ARBA" id="ARBA00022801"/>
    </source>
</evidence>
<dbReference type="Pfam" id="PF13507">
    <property type="entry name" value="GATase_5"/>
    <property type="match status" value="1"/>
</dbReference>
<dbReference type="EMBL" id="CP104013">
    <property type="protein sequence ID" value="UYP48278.1"/>
    <property type="molecule type" value="Genomic_DNA"/>
</dbReference>
<keyword evidence="9" id="KW-1185">Reference proteome</keyword>
<keyword evidence="2" id="KW-0436">Ligase</keyword>